<sequence length="448" mass="49790">MHVLHASQRDHQMIYDVIGIGFGPANIALAVALEESGFSGTRLFLERKQSAGWQENMLLPGSDIQNHPLRDLVTPANPRSRYSFTNFLHENNRLFEFLNLGITFPLRQEYAQYVRWVAQSFSKWVRYDTRVDSLSVDDESGSDGPVFSISTPSGVYKARSVVVAPGRSPNIPRPFQHLLGPRAFHLTEYNARIEALGPQLAEGGAIAVVGASQSGVEIVLDLARRFPRAEVHSIIRSYGFRLKDTSPFSDEIYFPEFVDYYFNASPSGKARLNAELRSTNYSSVDGDVLHQLYMARYQQRLDGRDRLYMHQNADITAVTPDDERLAIDVTNHISGHASKIEVEAVVLATGFKNFGRGGKEELVHPLLLQVAEHLAIDPALGVGVNRNYSAQLRDGARLPPLFLNGLCESSHGFGDAGSFSLLALRAREIATALREITQVQSPCELEHV</sequence>
<dbReference type="Proteomes" id="UP000295727">
    <property type="component" value="Chromosome 3"/>
</dbReference>
<dbReference type="PANTHER" id="PTHR42802:SF1">
    <property type="entry name" value="L-ORNITHINE N(5)-MONOOXYGENASE"/>
    <property type="match status" value="1"/>
</dbReference>
<proteinExistence type="inferred from homology"/>
<dbReference type="OrthoDB" id="7527071at2"/>
<dbReference type="PANTHER" id="PTHR42802">
    <property type="entry name" value="MONOOXYGENASE"/>
    <property type="match status" value="1"/>
</dbReference>
<evidence type="ECO:0000256" key="6">
    <source>
        <dbReference type="ARBA" id="ARBA00022857"/>
    </source>
</evidence>
<dbReference type="Gene3D" id="3.50.50.60">
    <property type="entry name" value="FAD/NAD(P)-binding domain"/>
    <property type="match status" value="1"/>
</dbReference>
<keyword evidence="9" id="KW-1185">Reference proteome</keyword>
<protein>
    <submittedName>
        <fullName evidence="8">Ornithine monooxygenase</fullName>
    </submittedName>
</protein>
<dbReference type="InterPro" id="IPR025700">
    <property type="entry name" value="Lys/Orn_oxygenase"/>
</dbReference>
<comment type="pathway">
    <text evidence="2">Siderophore biosynthesis.</text>
</comment>
<evidence type="ECO:0000256" key="7">
    <source>
        <dbReference type="ARBA" id="ARBA00023002"/>
    </source>
</evidence>
<dbReference type="Pfam" id="PF13434">
    <property type="entry name" value="Lys_Orn_oxgnase"/>
    <property type="match status" value="1"/>
</dbReference>
<comment type="similarity">
    <text evidence="3">Belongs to the lysine N(6)-hydroxylase/L-ornithine N(5)-oxygenase family.</text>
</comment>
<evidence type="ECO:0000256" key="5">
    <source>
        <dbReference type="ARBA" id="ARBA00022827"/>
    </source>
</evidence>
<organism evidence="8 9">
    <name type="scientific">Paraburkholderia pallida</name>
    <dbReference type="NCBI Taxonomy" id="2547399"/>
    <lineage>
        <taxon>Bacteria</taxon>
        <taxon>Pseudomonadati</taxon>
        <taxon>Pseudomonadota</taxon>
        <taxon>Betaproteobacteria</taxon>
        <taxon>Burkholderiales</taxon>
        <taxon>Burkholderiaceae</taxon>
        <taxon>Paraburkholderia</taxon>
    </lineage>
</organism>
<evidence type="ECO:0000256" key="4">
    <source>
        <dbReference type="ARBA" id="ARBA00022630"/>
    </source>
</evidence>
<dbReference type="GO" id="GO:0006879">
    <property type="term" value="P:intracellular iron ion homeostasis"/>
    <property type="evidence" value="ECO:0007669"/>
    <property type="project" value="TreeGrafter"/>
</dbReference>
<reference evidence="8 9" key="1">
    <citation type="submission" date="2019-03" db="EMBL/GenBank/DDBJ databases">
        <title>Paraburkholderia sp. 7MH5, isolated from subtropical forest soil.</title>
        <authorList>
            <person name="Gao Z.-H."/>
            <person name="Qiu L.-H."/>
        </authorList>
    </citation>
    <scope>NUCLEOTIDE SEQUENCE [LARGE SCALE GENOMIC DNA]</scope>
    <source>
        <strain evidence="8 9">7MH5</strain>
    </source>
</reference>
<keyword evidence="5" id="KW-0274">FAD</keyword>
<evidence type="ECO:0000256" key="3">
    <source>
        <dbReference type="ARBA" id="ARBA00007588"/>
    </source>
</evidence>
<keyword evidence="4" id="KW-0285">Flavoprotein</keyword>
<dbReference type="EMBL" id="CP038150">
    <property type="protein sequence ID" value="QBR02129.1"/>
    <property type="molecule type" value="Genomic_DNA"/>
</dbReference>
<keyword evidence="8" id="KW-0503">Monooxygenase</keyword>
<dbReference type="SUPFAM" id="SSF51905">
    <property type="entry name" value="FAD/NAD(P)-binding domain"/>
    <property type="match status" value="2"/>
</dbReference>
<dbReference type="InterPro" id="IPR036188">
    <property type="entry name" value="FAD/NAD-bd_sf"/>
</dbReference>
<evidence type="ECO:0000256" key="2">
    <source>
        <dbReference type="ARBA" id="ARBA00004924"/>
    </source>
</evidence>
<keyword evidence="6" id="KW-0521">NADP</keyword>
<dbReference type="KEGG" id="ppai:E1956_34020"/>
<evidence type="ECO:0000313" key="8">
    <source>
        <dbReference type="EMBL" id="QBR02129.1"/>
    </source>
</evidence>
<evidence type="ECO:0000313" key="9">
    <source>
        <dbReference type="Proteomes" id="UP000295727"/>
    </source>
</evidence>
<dbReference type="GO" id="GO:0004497">
    <property type="term" value="F:monooxygenase activity"/>
    <property type="evidence" value="ECO:0007669"/>
    <property type="project" value="UniProtKB-KW"/>
</dbReference>
<keyword evidence="7" id="KW-0560">Oxidoreductase</keyword>
<gene>
    <name evidence="8" type="ORF">E1956_34020</name>
</gene>
<comment type="cofactor">
    <cofactor evidence="1">
        <name>FAD</name>
        <dbReference type="ChEBI" id="CHEBI:57692"/>
    </cofactor>
</comment>
<accession>A0A4P7D0G2</accession>
<name>A0A4P7D0G2_9BURK</name>
<dbReference type="AlphaFoldDB" id="A0A4P7D0G2"/>
<evidence type="ECO:0000256" key="1">
    <source>
        <dbReference type="ARBA" id="ARBA00001974"/>
    </source>
</evidence>